<evidence type="ECO:0000259" key="3">
    <source>
        <dbReference type="PROSITE" id="PS50404"/>
    </source>
</evidence>
<evidence type="ECO:0000313" key="6">
    <source>
        <dbReference type="Proteomes" id="UP000015104"/>
    </source>
</evidence>
<dbReference type="KEGG" id="tut:107368272"/>
<reference evidence="5" key="2">
    <citation type="submission" date="2015-06" db="UniProtKB">
        <authorList>
            <consortium name="EnsemblMetazoa"/>
        </authorList>
    </citation>
    <scope>IDENTIFICATION</scope>
</reference>
<dbReference type="InterPro" id="IPR004046">
    <property type="entry name" value="GST_C"/>
</dbReference>
<dbReference type="EnsemblMetazoa" id="tetur26g01460.1">
    <property type="protein sequence ID" value="tetur26g01460.1"/>
    <property type="gene ID" value="tetur26g01460"/>
</dbReference>
<keyword evidence="6" id="KW-1185">Reference proteome</keyword>
<dbReference type="eggNOG" id="KOG0867">
    <property type="taxonomic scope" value="Eukaryota"/>
</dbReference>
<reference evidence="6" key="1">
    <citation type="submission" date="2011-08" db="EMBL/GenBank/DDBJ databases">
        <authorList>
            <person name="Rombauts S."/>
        </authorList>
    </citation>
    <scope>NUCLEOTIDE SEQUENCE</scope>
    <source>
        <strain evidence="6">London</strain>
    </source>
</reference>
<dbReference type="GO" id="GO:0004364">
    <property type="term" value="F:glutathione transferase activity"/>
    <property type="evidence" value="ECO:0007669"/>
    <property type="project" value="TreeGrafter"/>
</dbReference>
<evidence type="ECO:0000256" key="1">
    <source>
        <dbReference type="ARBA" id="ARBA00011738"/>
    </source>
</evidence>
<organism evidence="5 6">
    <name type="scientific">Tetranychus urticae</name>
    <name type="common">Two-spotted spider mite</name>
    <dbReference type="NCBI Taxonomy" id="32264"/>
    <lineage>
        <taxon>Eukaryota</taxon>
        <taxon>Metazoa</taxon>
        <taxon>Ecdysozoa</taxon>
        <taxon>Arthropoda</taxon>
        <taxon>Chelicerata</taxon>
        <taxon>Arachnida</taxon>
        <taxon>Acari</taxon>
        <taxon>Acariformes</taxon>
        <taxon>Trombidiformes</taxon>
        <taxon>Prostigmata</taxon>
        <taxon>Eleutherengona</taxon>
        <taxon>Raphignathae</taxon>
        <taxon>Tetranychoidea</taxon>
        <taxon>Tetranychidae</taxon>
        <taxon>Tetranychus</taxon>
    </lineage>
</organism>
<dbReference type="InterPro" id="IPR004045">
    <property type="entry name" value="Glutathione_S-Trfase_N"/>
</dbReference>
<feature type="domain" description="GST C-terminal" evidence="4">
    <location>
        <begin position="88"/>
        <end position="207"/>
    </location>
</feature>
<dbReference type="SUPFAM" id="SSF47616">
    <property type="entry name" value="GST C-terminal domain-like"/>
    <property type="match status" value="1"/>
</dbReference>
<dbReference type="SFLD" id="SFLDG00358">
    <property type="entry name" value="Main_(cytGST)"/>
    <property type="match status" value="1"/>
</dbReference>
<dbReference type="InterPro" id="IPR040079">
    <property type="entry name" value="Glutathione_S-Trfase"/>
</dbReference>
<dbReference type="InterPro" id="IPR036249">
    <property type="entry name" value="Thioredoxin-like_sf"/>
</dbReference>
<protein>
    <submittedName>
        <fullName evidence="5">Uncharacterized protein</fullName>
    </submittedName>
</protein>
<name>T1KXV0_TETUR</name>
<dbReference type="Gene3D" id="3.40.30.10">
    <property type="entry name" value="Glutaredoxin"/>
    <property type="match status" value="1"/>
</dbReference>
<dbReference type="SFLD" id="SFLDG01153">
    <property type="entry name" value="Main.4:_Theta-like"/>
    <property type="match status" value="1"/>
</dbReference>
<dbReference type="Pfam" id="PF00043">
    <property type="entry name" value="GST_C"/>
    <property type="match status" value="1"/>
</dbReference>
<dbReference type="EMBL" id="CAEY01000697">
    <property type="status" value="NOT_ANNOTATED_CDS"/>
    <property type="molecule type" value="Genomic_DNA"/>
</dbReference>
<dbReference type="PANTHER" id="PTHR43969">
    <property type="entry name" value="GLUTATHIONE S TRANSFERASE D10, ISOFORM A-RELATED"/>
    <property type="match status" value="1"/>
</dbReference>
<comment type="subunit">
    <text evidence="1">Homodimer.</text>
</comment>
<dbReference type="PROSITE" id="PS50404">
    <property type="entry name" value="GST_NTER"/>
    <property type="match status" value="1"/>
</dbReference>
<dbReference type="STRING" id="32264.T1KXV0"/>
<comment type="similarity">
    <text evidence="2">Belongs to the GST superfamily.</text>
</comment>
<dbReference type="CDD" id="cd03045">
    <property type="entry name" value="GST_N_Delta_Epsilon"/>
    <property type="match status" value="1"/>
</dbReference>
<evidence type="ECO:0000313" key="5">
    <source>
        <dbReference type="EnsemblMetazoa" id="tetur26g01460.1"/>
    </source>
</evidence>
<dbReference type="SUPFAM" id="SSF52833">
    <property type="entry name" value="Thioredoxin-like"/>
    <property type="match status" value="1"/>
</dbReference>
<accession>T1KXV0</accession>
<dbReference type="SFLD" id="SFLDS00019">
    <property type="entry name" value="Glutathione_Transferase_(cytos"/>
    <property type="match status" value="1"/>
</dbReference>
<dbReference type="InterPro" id="IPR010987">
    <property type="entry name" value="Glutathione-S-Trfase_C-like"/>
</dbReference>
<dbReference type="FunFam" id="3.40.30.10:FF:000034">
    <property type="entry name" value="glutathione S-transferase 1"/>
    <property type="match status" value="1"/>
</dbReference>
<dbReference type="Pfam" id="PF02798">
    <property type="entry name" value="GST_N"/>
    <property type="match status" value="1"/>
</dbReference>
<proteinExistence type="inferred from homology"/>
<dbReference type="HOGENOM" id="CLU_011226_2_1_1"/>
<dbReference type="FunFam" id="1.20.1050.10:FF:000007">
    <property type="entry name" value="Glutathione S-transferase 1-1"/>
    <property type="match status" value="1"/>
</dbReference>
<dbReference type="AlphaFoldDB" id="T1KXV0"/>
<evidence type="ECO:0000259" key="4">
    <source>
        <dbReference type="PROSITE" id="PS50405"/>
    </source>
</evidence>
<dbReference type="GO" id="GO:0006749">
    <property type="term" value="P:glutathione metabolic process"/>
    <property type="evidence" value="ECO:0007669"/>
    <property type="project" value="TreeGrafter"/>
</dbReference>
<dbReference type="InterPro" id="IPR036282">
    <property type="entry name" value="Glutathione-S-Trfase_C_sf"/>
</dbReference>
<feature type="domain" description="GST N-terminal" evidence="3">
    <location>
        <begin position="1"/>
        <end position="82"/>
    </location>
</feature>
<dbReference type="PANTHER" id="PTHR43969:SF9">
    <property type="entry name" value="GLUTATHIONE S TRANSFERASE D10, ISOFORM A-RELATED"/>
    <property type="match status" value="1"/>
</dbReference>
<sequence length="219" mass="24536">MPLQLYYDNLSPPSRVVRILVKEIGLDVEEKQVNLMAGDHMKPEFLAINPFHCVPTLVDDGYALWESRSIITYLVDKFAPGHSLYPTDLQKRATVNRWLHWDSGTFYASLNAYYVPLFYGKPYQPASLESFKKAATALDDSLKNTKYVAGDELSVADIPITVTLTLATAIGIDTGELKNVEKWLKQVETDLKPSTWKTLVIDPANALRDLLKAISSKSS</sequence>
<dbReference type="CDD" id="cd03177">
    <property type="entry name" value="GST_C_Delta_Epsilon"/>
    <property type="match status" value="1"/>
</dbReference>
<dbReference type="PROSITE" id="PS50405">
    <property type="entry name" value="GST_CTER"/>
    <property type="match status" value="1"/>
</dbReference>
<dbReference type="Proteomes" id="UP000015104">
    <property type="component" value="Unassembled WGS sequence"/>
</dbReference>
<dbReference type="Gene3D" id="1.20.1050.10">
    <property type="match status" value="1"/>
</dbReference>
<evidence type="ECO:0000256" key="2">
    <source>
        <dbReference type="RuleBase" id="RU003494"/>
    </source>
</evidence>
<dbReference type="OrthoDB" id="6491150at2759"/>
<gene>
    <name evidence="5" type="primary">107368272</name>
</gene>